<accession>A0A062XPD8</accession>
<dbReference type="EMBL" id="JMFG01000008">
    <property type="protein sequence ID" value="KDA54437.1"/>
    <property type="molecule type" value="Genomic_DNA"/>
</dbReference>
<evidence type="ECO:0000313" key="2">
    <source>
        <dbReference type="Proteomes" id="UP000027284"/>
    </source>
</evidence>
<dbReference type="OrthoDB" id="1361870at2"/>
<evidence type="ECO:0000313" key="1">
    <source>
        <dbReference type="EMBL" id="KDA54437.1"/>
    </source>
</evidence>
<dbReference type="Proteomes" id="UP000027284">
    <property type="component" value="Unassembled WGS sequence"/>
</dbReference>
<keyword evidence="2" id="KW-1185">Reference proteome</keyword>
<sequence length="175" mass="19538">MGLLKKLFGRSSKSPEELYSRIRSMALNVRIEELGLTPDPKAPVYGVIMETGMGDAVATFLCMGDGTVSLYFSTGGGIIGAGQHADVRSACLEMLGIVNEFAEDFLRASYPVSDFPMPEDGEVFFYLLTIHGVYHQRAKEIELKERRHPFAALFNNCHVVMSEVRYAHQRMTRPN</sequence>
<dbReference type="AlphaFoldDB" id="A0A062XPD8"/>
<gene>
    <name evidence="1" type="ORF">EG19_12030</name>
</gene>
<proteinExistence type="predicted"/>
<reference evidence="1 2" key="1">
    <citation type="submission" date="2014-04" db="EMBL/GenBank/DDBJ databases">
        <title>The Genome Sequence of Thermoanaerobaculum aquaticum MP-01, The First Cultivated Group 23 Acidobacterium.</title>
        <authorList>
            <person name="Stamps B.W."/>
            <person name="Losey N.A."/>
            <person name="Lawson P.A."/>
            <person name="Stevenson B.S."/>
        </authorList>
    </citation>
    <scope>NUCLEOTIDE SEQUENCE [LARGE SCALE GENOMIC DNA]</scope>
    <source>
        <strain evidence="1 2">MP-01</strain>
    </source>
</reference>
<name>A0A062XPD8_9BACT</name>
<comment type="caution">
    <text evidence="1">The sequence shown here is derived from an EMBL/GenBank/DDBJ whole genome shotgun (WGS) entry which is preliminary data.</text>
</comment>
<organism evidence="1 2">
    <name type="scientific">Thermoanaerobaculum aquaticum</name>
    <dbReference type="NCBI Taxonomy" id="1312852"/>
    <lineage>
        <taxon>Bacteria</taxon>
        <taxon>Pseudomonadati</taxon>
        <taxon>Acidobacteriota</taxon>
        <taxon>Thermoanaerobaculia</taxon>
        <taxon>Thermoanaerobaculales</taxon>
        <taxon>Thermoanaerobaculaceae</taxon>
        <taxon>Thermoanaerobaculum</taxon>
    </lineage>
</organism>
<dbReference type="RefSeq" id="WP_038047728.1">
    <property type="nucleotide sequence ID" value="NZ_JMFG01000008.1"/>
</dbReference>
<protein>
    <submittedName>
        <fullName evidence="1">Uncharacterized protein</fullName>
    </submittedName>
</protein>